<dbReference type="EMBL" id="SMAR01000002">
    <property type="protein sequence ID" value="TCT44652.1"/>
    <property type="molecule type" value="Genomic_DNA"/>
</dbReference>
<comment type="subcellular location">
    <subcellularLocation>
        <location evidence="1">Cytoplasm</location>
    </subcellularLocation>
</comment>
<dbReference type="RefSeq" id="WP_245510897.1">
    <property type="nucleotide sequence ID" value="NZ_SMAR01000002.1"/>
</dbReference>
<evidence type="ECO:0000256" key="9">
    <source>
        <dbReference type="ARBA" id="ARBA00022842"/>
    </source>
</evidence>
<dbReference type="Gene3D" id="3.40.50.300">
    <property type="entry name" value="P-loop containing nucleotide triphosphate hydrolases"/>
    <property type="match status" value="1"/>
</dbReference>
<proteinExistence type="inferred from homology"/>
<accession>A0A4R3P561</accession>
<keyword evidence="8" id="KW-0067">ATP-binding</keyword>
<evidence type="ECO:0000313" key="12">
    <source>
        <dbReference type="Proteomes" id="UP000295097"/>
    </source>
</evidence>
<sequence>MMQAPAKQQSLFLANEDATIAFAAKIAPLLKSGDCVLLSGDLGMGKSTFARAVIRARLDDPEMEVPSPTFTLVQVYEAETPVFHFDLYRLGDSSELVELGLDEALDEGISLIEWPEQGEGFLPSNAILLSFREEGEGRRLSLDGPQDRIKELQPAL</sequence>
<dbReference type="PANTHER" id="PTHR33540">
    <property type="entry name" value="TRNA THREONYLCARBAMOYLADENOSINE BIOSYNTHESIS PROTEIN TSAE"/>
    <property type="match status" value="1"/>
</dbReference>
<dbReference type="GO" id="GO:0005737">
    <property type="term" value="C:cytoplasm"/>
    <property type="evidence" value="ECO:0007669"/>
    <property type="project" value="UniProtKB-SubCell"/>
</dbReference>
<dbReference type="GO" id="GO:0005524">
    <property type="term" value="F:ATP binding"/>
    <property type="evidence" value="ECO:0007669"/>
    <property type="project" value="UniProtKB-KW"/>
</dbReference>
<name>A0A4R3P561_9HYPH</name>
<dbReference type="GO" id="GO:0046872">
    <property type="term" value="F:metal ion binding"/>
    <property type="evidence" value="ECO:0007669"/>
    <property type="project" value="UniProtKB-KW"/>
</dbReference>
<evidence type="ECO:0000313" key="11">
    <source>
        <dbReference type="EMBL" id="TCT44652.1"/>
    </source>
</evidence>
<evidence type="ECO:0000256" key="4">
    <source>
        <dbReference type="ARBA" id="ARBA00022490"/>
    </source>
</evidence>
<evidence type="ECO:0000256" key="5">
    <source>
        <dbReference type="ARBA" id="ARBA00022694"/>
    </source>
</evidence>
<comment type="caution">
    <text evidence="11">The sequence shown here is derived from an EMBL/GenBank/DDBJ whole genome shotgun (WGS) entry which is preliminary data.</text>
</comment>
<keyword evidence="12" id="KW-1185">Reference proteome</keyword>
<evidence type="ECO:0000256" key="2">
    <source>
        <dbReference type="ARBA" id="ARBA00007599"/>
    </source>
</evidence>
<dbReference type="InterPro" id="IPR027417">
    <property type="entry name" value="P-loop_NTPase"/>
</dbReference>
<reference evidence="11 12" key="1">
    <citation type="submission" date="2019-03" db="EMBL/GenBank/DDBJ databases">
        <title>Freshwater and sediment microbial communities from various areas in North America, analyzing microbe dynamics in response to fracking.</title>
        <authorList>
            <person name="Lamendella R."/>
        </authorList>
    </citation>
    <scope>NUCLEOTIDE SEQUENCE [LARGE SCALE GENOMIC DNA]</scope>
    <source>
        <strain evidence="11 12">175.2</strain>
    </source>
</reference>
<keyword evidence="4" id="KW-0963">Cytoplasm</keyword>
<comment type="similarity">
    <text evidence="2">Belongs to the TsaE family.</text>
</comment>
<evidence type="ECO:0000256" key="3">
    <source>
        <dbReference type="ARBA" id="ARBA00019010"/>
    </source>
</evidence>
<keyword evidence="5" id="KW-0819">tRNA processing</keyword>
<dbReference type="PANTHER" id="PTHR33540:SF2">
    <property type="entry name" value="TRNA THREONYLCARBAMOYLADENOSINE BIOSYNTHESIS PROTEIN TSAE"/>
    <property type="match status" value="1"/>
</dbReference>
<evidence type="ECO:0000256" key="8">
    <source>
        <dbReference type="ARBA" id="ARBA00022840"/>
    </source>
</evidence>
<evidence type="ECO:0000256" key="6">
    <source>
        <dbReference type="ARBA" id="ARBA00022723"/>
    </source>
</evidence>
<gene>
    <name evidence="11" type="ORF">EDC90_1002202</name>
</gene>
<organism evidence="11 12">
    <name type="scientific">Martelella mediterranea</name>
    <dbReference type="NCBI Taxonomy" id="293089"/>
    <lineage>
        <taxon>Bacteria</taxon>
        <taxon>Pseudomonadati</taxon>
        <taxon>Pseudomonadota</taxon>
        <taxon>Alphaproteobacteria</taxon>
        <taxon>Hyphomicrobiales</taxon>
        <taxon>Aurantimonadaceae</taxon>
        <taxon>Martelella</taxon>
    </lineage>
</organism>
<dbReference type="Pfam" id="PF02367">
    <property type="entry name" value="TsaE"/>
    <property type="match status" value="1"/>
</dbReference>
<dbReference type="Proteomes" id="UP000295097">
    <property type="component" value="Unassembled WGS sequence"/>
</dbReference>
<dbReference type="GO" id="GO:0002949">
    <property type="term" value="P:tRNA threonylcarbamoyladenosine modification"/>
    <property type="evidence" value="ECO:0007669"/>
    <property type="project" value="InterPro"/>
</dbReference>
<keyword evidence="6" id="KW-0479">Metal-binding</keyword>
<keyword evidence="7" id="KW-0547">Nucleotide-binding</keyword>
<dbReference type="InterPro" id="IPR003442">
    <property type="entry name" value="T6A_TsaE"/>
</dbReference>
<dbReference type="NCBIfam" id="TIGR00150">
    <property type="entry name" value="T6A_YjeE"/>
    <property type="match status" value="1"/>
</dbReference>
<dbReference type="AlphaFoldDB" id="A0A4R3P561"/>
<evidence type="ECO:0000256" key="1">
    <source>
        <dbReference type="ARBA" id="ARBA00004496"/>
    </source>
</evidence>
<keyword evidence="9" id="KW-0460">Magnesium</keyword>
<evidence type="ECO:0000256" key="7">
    <source>
        <dbReference type="ARBA" id="ARBA00022741"/>
    </source>
</evidence>
<evidence type="ECO:0000256" key="10">
    <source>
        <dbReference type="ARBA" id="ARBA00032441"/>
    </source>
</evidence>
<protein>
    <recommendedName>
        <fullName evidence="3">tRNA threonylcarbamoyladenosine biosynthesis protein TsaE</fullName>
    </recommendedName>
    <alternativeName>
        <fullName evidence="10">t(6)A37 threonylcarbamoyladenosine biosynthesis protein TsaE</fullName>
    </alternativeName>
</protein>
<dbReference type="SUPFAM" id="SSF52540">
    <property type="entry name" value="P-loop containing nucleoside triphosphate hydrolases"/>
    <property type="match status" value="1"/>
</dbReference>